<reference evidence="15 16" key="1">
    <citation type="submission" date="2024-02" db="EMBL/GenBank/DDBJ databases">
        <title>De novo assembly and annotation of 12 fungi associated with fruit tree decline syndrome in Ontario, Canada.</title>
        <authorList>
            <person name="Sulman M."/>
            <person name="Ellouze W."/>
            <person name="Ilyukhin E."/>
        </authorList>
    </citation>
    <scope>NUCLEOTIDE SEQUENCE [LARGE SCALE GENOMIC DNA]</scope>
    <source>
        <strain evidence="15 16">M42-189</strain>
    </source>
</reference>
<dbReference type="InterPro" id="IPR001709">
    <property type="entry name" value="Flavoprot_Pyr_Nucl_cyt_Rdtase"/>
</dbReference>
<evidence type="ECO:0000256" key="1">
    <source>
        <dbReference type="ARBA" id="ARBA00001917"/>
    </source>
</evidence>
<dbReference type="InterPro" id="IPR003097">
    <property type="entry name" value="CysJ-like_FAD-binding"/>
</dbReference>
<evidence type="ECO:0000256" key="3">
    <source>
        <dbReference type="ARBA" id="ARBA00001974"/>
    </source>
</evidence>
<dbReference type="PROSITE" id="PS50902">
    <property type="entry name" value="FLAVODOXIN_LIKE"/>
    <property type="match status" value="1"/>
</dbReference>
<feature type="region of interest" description="Disordered" evidence="12">
    <location>
        <begin position="319"/>
        <end position="338"/>
    </location>
</feature>
<feature type="domain" description="FAD-binding FR-type" evidence="14">
    <location>
        <begin position="524"/>
        <end position="737"/>
    </location>
</feature>
<dbReference type="Pfam" id="PF00175">
    <property type="entry name" value="NAD_binding_1"/>
    <property type="match status" value="1"/>
</dbReference>
<dbReference type="SUPFAM" id="SSF52343">
    <property type="entry name" value="Ferredoxin reductase-like, C-terminal NADP-linked domain"/>
    <property type="match status" value="1"/>
</dbReference>
<accession>A0ABR3S2A8</accession>
<evidence type="ECO:0000256" key="4">
    <source>
        <dbReference type="ARBA" id="ARBA00010018"/>
    </source>
</evidence>
<dbReference type="InterPro" id="IPR039261">
    <property type="entry name" value="FNR_nucleotide-bd"/>
</dbReference>
<dbReference type="InterPro" id="IPR001128">
    <property type="entry name" value="Cyt_P450"/>
</dbReference>
<dbReference type="Gene3D" id="1.20.990.10">
    <property type="entry name" value="NADPH-cytochrome p450 Reductase, Chain A, domain 3"/>
    <property type="match status" value="1"/>
</dbReference>
<dbReference type="PANTHER" id="PTHR19384:SF127">
    <property type="entry name" value="BIFUNCTIONAL CYTOCHROME P450_NADPH--P450 REDUCTASE"/>
    <property type="match status" value="1"/>
</dbReference>
<keyword evidence="5" id="KW-0813">Transport</keyword>
<evidence type="ECO:0000313" key="15">
    <source>
        <dbReference type="EMBL" id="KAL1610821.1"/>
    </source>
</evidence>
<evidence type="ECO:0000256" key="12">
    <source>
        <dbReference type="SAM" id="MobiDB-lite"/>
    </source>
</evidence>
<dbReference type="Proteomes" id="UP001521785">
    <property type="component" value="Unassembled WGS sequence"/>
</dbReference>
<dbReference type="PRINTS" id="PR00371">
    <property type="entry name" value="FPNCR"/>
</dbReference>
<dbReference type="InterPro" id="IPR017972">
    <property type="entry name" value="Cyt_P450_CS"/>
</dbReference>
<evidence type="ECO:0008006" key="17">
    <source>
        <dbReference type="Google" id="ProtNLM"/>
    </source>
</evidence>
<comment type="cofactor">
    <cofactor evidence="3">
        <name>FAD</name>
        <dbReference type="ChEBI" id="CHEBI:57692"/>
    </cofactor>
</comment>
<sequence>MNSFLAEAGIRMLRPSVVSDYVYRNQTRKFHQDIELMRHIAEQVIERRKASSSSRKDLVNAMLYEKDPVTDKALPHSSVIDNMITFLIAGQYVSICHAPRLRKVGHETTSGLLSFIIYCLIQNPAAIEKARDEIKSVLGNGAMTQNMASKLPYMMGIIRETLRLYPTAPGFTVQPRSTNPEDYPVHIGKEQYVVRQGEAISVQIATVHRDPTVYGDDAESFRPERMLDEEFKKLPKNSWKPFGNGARACIGRAFALQEAVITMALLVQNFDFELADPNYELNIRKTITIKPVGLQIRIKLRDGLTPATLQRRLLGGKALPSGSALTSPRGPKRSDSPMDSVDLRKLLICYGSNTGTCQTLAHVLSRDAAAHGFDPTILTMDKVQPHHILPSTPVIIITASYEGQPPDNASKLFKWLQALTESPFKGIYHAVYGCGNRDWAATFQRIPTLVDDAFIRCGSTPIVQRATSDVADGNVANEFDHWADEILWPALKKLYFPGVSEQSFDVSRSGIKIFQSPRTSDILPDGGVATVDDVRRLTSLGEPEKRQITIRLPSAMAYRAGDHIAVLPTNHHDTVKQVMNRFGMAHDTKIVTASDEERSVYTHLRDFVELNQAATDKNIRTIIASVPNSNEDDSRSISKGLTALQILQNLPTATLPFTDYLDMLPPMRPRRYSISSSPLADPTTCTLTYSVLEDTLTNPDGTTTTFHGTGSTYLAGLCRNDRLHISVQPSPMAFHLPEDPSVPIVMVCAGSGLAPFLGFVHERAQLRSSGAKLAPALLFIGCRHPDRDMLYSSQLQDLASSAGVKLFYAFSRAKSQSNGCKYVQDRLEKEKELVMDAVGLRDNRGKMYVCGGLRVLEGVSSVMKKAYVKLEGAGSVGVDEWWEAFRADGERFASEVFD</sequence>
<dbReference type="EMBL" id="JAKJXO020000002">
    <property type="protein sequence ID" value="KAL1610821.1"/>
    <property type="molecule type" value="Genomic_DNA"/>
</dbReference>
<dbReference type="InterPro" id="IPR036396">
    <property type="entry name" value="Cyt_P450_sf"/>
</dbReference>
<keyword evidence="11" id="KW-0408">Iron</keyword>
<comment type="caution">
    <text evidence="15">The sequence shown here is derived from an EMBL/GenBank/DDBJ whole genome shotgun (WGS) entry which is preliminary data.</text>
</comment>
<dbReference type="Gene3D" id="2.40.30.10">
    <property type="entry name" value="Translation factors"/>
    <property type="match status" value="1"/>
</dbReference>
<evidence type="ECO:0000256" key="10">
    <source>
        <dbReference type="ARBA" id="ARBA00023002"/>
    </source>
</evidence>
<dbReference type="Gene3D" id="3.40.50.360">
    <property type="match status" value="1"/>
</dbReference>
<keyword evidence="9" id="KW-0521">NADP</keyword>
<comment type="similarity">
    <text evidence="4">In the N-terminal section; belongs to the cytochrome P450 family.</text>
</comment>
<evidence type="ECO:0000256" key="8">
    <source>
        <dbReference type="ARBA" id="ARBA00022827"/>
    </source>
</evidence>
<dbReference type="InterPro" id="IPR017927">
    <property type="entry name" value="FAD-bd_FR_type"/>
</dbReference>
<dbReference type="PANTHER" id="PTHR19384">
    <property type="entry name" value="NITRIC OXIDE SYNTHASE-RELATED"/>
    <property type="match status" value="1"/>
</dbReference>
<dbReference type="InterPro" id="IPR017938">
    <property type="entry name" value="Riboflavin_synthase-like_b-brl"/>
</dbReference>
<evidence type="ECO:0000256" key="11">
    <source>
        <dbReference type="ARBA" id="ARBA00023004"/>
    </source>
</evidence>
<evidence type="ECO:0000259" key="14">
    <source>
        <dbReference type="PROSITE" id="PS51384"/>
    </source>
</evidence>
<dbReference type="Pfam" id="PF00258">
    <property type="entry name" value="Flavodoxin_1"/>
    <property type="match status" value="1"/>
</dbReference>
<protein>
    <recommendedName>
        <fullName evidence="17">NADPH--cytochrome P450 reductase</fullName>
    </recommendedName>
</protein>
<dbReference type="Pfam" id="PF00067">
    <property type="entry name" value="p450"/>
    <property type="match status" value="1"/>
</dbReference>
<comment type="cofactor">
    <cofactor evidence="1">
        <name>FMN</name>
        <dbReference type="ChEBI" id="CHEBI:58210"/>
    </cofactor>
</comment>
<dbReference type="Pfam" id="PF00667">
    <property type="entry name" value="FAD_binding_1"/>
    <property type="match status" value="1"/>
</dbReference>
<name>A0ABR3S2A8_9PLEO</name>
<comment type="cofactor">
    <cofactor evidence="2">
        <name>heme</name>
        <dbReference type="ChEBI" id="CHEBI:30413"/>
    </cofactor>
</comment>
<keyword evidence="10" id="KW-0560">Oxidoreductase</keyword>
<evidence type="ECO:0000313" key="16">
    <source>
        <dbReference type="Proteomes" id="UP001521785"/>
    </source>
</evidence>
<dbReference type="InterPro" id="IPR023173">
    <property type="entry name" value="NADPH_Cyt_P450_Rdtase_alpha"/>
</dbReference>
<dbReference type="SUPFAM" id="SSF52218">
    <property type="entry name" value="Flavoproteins"/>
    <property type="match status" value="1"/>
</dbReference>
<keyword evidence="16" id="KW-1185">Reference proteome</keyword>
<dbReference type="InterPro" id="IPR001433">
    <property type="entry name" value="OxRdtase_FAD/NAD-bd"/>
</dbReference>
<keyword evidence="8" id="KW-0274">FAD</keyword>
<dbReference type="PROSITE" id="PS00086">
    <property type="entry name" value="CYTOCHROME_P450"/>
    <property type="match status" value="1"/>
</dbReference>
<evidence type="ECO:0000256" key="6">
    <source>
        <dbReference type="ARBA" id="ARBA00022630"/>
    </source>
</evidence>
<dbReference type="PROSITE" id="PS51384">
    <property type="entry name" value="FAD_FR"/>
    <property type="match status" value="1"/>
</dbReference>
<evidence type="ECO:0000256" key="9">
    <source>
        <dbReference type="ARBA" id="ARBA00022857"/>
    </source>
</evidence>
<organism evidence="15 16">
    <name type="scientific">Paraconiothyrium brasiliense</name>
    <dbReference type="NCBI Taxonomy" id="300254"/>
    <lineage>
        <taxon>Eukaryota</taxon>
        <taxon>Fungi</taxon>
        <taxon>Dikarya</taxon>
        <taxon>Ascomycota</taxon>
        <taxon>Pezizomycotina</taxon>
        <taxon>Dothideomycetes</taxon>
        <taxon>Pleosporomycetidae</taxon>
        <taxon>Pleosporales</taxon>
        <taxon>Massarineae</taxon>
        <taxon>Didymosphaeriaceae</taxon>
        <taxon>Paraconiothyrium</taxon>
    </lineage>
</organism>
<evidence type="ECO:0000256" key="2">
    <source>
        <dbReference type="ARBA" id="ARBA00001971"/>
    </source>
</evidence>
<dbReference type="Gene3D" id="3.40.50.80">
    <property type="entry name" value="Nucleotide-binding domain of ferredoxin-NADP reductase (FNR) module"/>
    <property type="match status" value="1"/>
</dbReference>
<feature type="domain" description="Flavodoxin-like" evidence="13">
    <location>
        <begin position="346"/>
        <end position="487"/>
    </location>
</feature>
<proteinExistence type="inferred from homology"/>
<evidence type="ECO:0000259" key="13">
    <source>
        <dbReference type="PROSITE" id="PS50902"/>
    </source>
</evidence>
<dbReference type="SUPFAM" id="SSF63380">
    <property type="entry name" value="Riboflavin synthase domain-like"/>
    <property type="match status" value="1"/>
</dbReference>
<gene>
    <name evidence="15" type="ORF">SLS60_002492</name>
</gene>
<keyword evidence="7" id="KW-0479">Metal-binding</keyword>
<evidence type="ECO:0000256" key="7">
    <source>
        <dbReference type="ARBA" id="ARBA00022723"/>
    </source>
</evidence>
<dbReference type="Gene3D" id="1.10.630.10">
    <property type="entry name" value="Cytochrome P450"/>
    <property type="match status" value="1"/>
</dbReference>
<dbReference type="InterPro" id="IPR029039">
    <property type="entry name" value="Flavoprotein-like_sf"/>
</dbReference>
<dbReference type="InterPro" id="IPR008254">
    <property type="entry name" value="Flavodoxin/NO_synth"/>
</dbReference>
<evidence type="ECO:0000256" key="5">
    <source>
        <dbReference type="ARBA" id="ARBA00022448"/>
    </source>
</evidence>
<dbReference type="SUPFAM" id="SSF48264">
    <property type="entry name" value="Cytochrome P450"/>
    <property type="match status" value="1"/>
</dbReference>
<keyword evidence="6" id="KW-0285">Flavoprotein</keyword>